<sequence>MAITLKQYWKNRDVEYASELTPELRARATETVRRANLLLAIYHAATGNTAPDNVNSGWRPPSVNAATKNAAKNSPHLTCEAVDLSDDVEAIDQWLATAEGRQALIDCDLYAEVASATPRWAHVQTRKTASGNRIFKP</sequence>
<dbReference type="InterPro" id="IPR009045">
    <property type="entry name" value="Zn_M74/Hedgehog-like"/>
</dbReference>
<dbReference type="SUPFAM" id="SSF55166">
    <property type="entry name" value="Hedgehog/DD-peptidase"/>
    <property type="match status" value="1"/>
</dbReference>
<organism evidence="1 2">
    <name type="scientific">Roseateles toxinivorans</name>
    <dbReference type="NCBI Taxonomy" id="270368"/>
    <lineage>
        <taxon>Bacteria</taxon>
        <taxon>Pseudomonadati</taxon>
        <taxon>Pseudomonadota</taxon>
        <taxon>Betaproteobacteria</taxon>
        <taxon>Burkholderiales</taxon>
        <taxon>Sphaerotilaceae</taxon>
        <taxon>Roseateles</taxon>
    </lineage>
</organism>
<keyword evidence="2" id="KW-1185">Reference proteome</keyword>
<evidence type="ECO:0000313" key="2">
    <source>
        <dbReference type="Proteomes" id="UP000295361"/>
    </source>
</evidence>
<dbReference type="RefSeq" id="WP_133699958.1">
    <property type="nucleotide sequence ID" value="NZ_SNXS01000002.1"/>
</dbReference>
<comment type="caution">
    <text evidence="1">The sequence shown here is derived from an EMBL/GenBank/DDBJ whole genome shotgun (WGS) entry which is preliminary data.</text>
</comment>
<dbReference type="EMBL" id="SNXS01000002">
    <property type="protein sequence ID" value="TDP72498.1"/>
    <property type="molecule type" value="Genomic_DNA"/>
</dbReference>
<dbReference type="OrthoDB" id="8901868at2"/>
<dbReference type="Proteomes" id="UP000295361">
    <property type="component" value="Unassembled WGS sequence"/>
</dbReference>
<reference evidence="1 2" key="1">
    <citation type="submission" date="2019-03" db="EMBL/GenBank/DDBJ databases">
        <title>Genomic Encyclopedia of Type Strains, Phase IV (KMG-IV): sequencing the most valuable type-strain genomes for metagenomic binning, comparative biology and taxonomic classification.</title>
        <authorList>
            <person name="Goeker M."/>
        </authorList>
    </citation>
    <scope>NUCLEOTIDE SEQUENCE [LARGE SCALE GENOMIC DNA]</scope>
    <source>
        <strain evidence="1 2">DSM 16998</strain>
    </source>
</reference>
<dbReference type="AlphaFoldDB" id="A0A4R6QQW1"/>
<evidence type="ECO:0000313" key="1">
    <source>
        <dbReference type="EMBL" id="TDP72498.1"/>
    </source>
</evidence>
<name>A0A4R6QQW1_9BURK</name>
<dbReference type="Gene3D" id="3.30.1380.10">
    <property type="match status" value="1"/>
</dbReference>
<dbReference type="InParanoid" id="A0A4R6QQW1"/>
<accession>A0A4R6QQW1</accession>
<gene>
    <name evidence="1" type="ORF">DES47_102243</name>
</gene>
<protein>
    <submittedName>
        <fullName evidence="1">Peptidase M15-like protein</fullName>
    </submittedName>
</protein>
<proteinExistence type="predicted"/>